<protein>
    <recommendedName>
        <fullName evidence="1">Tape measure protein N-terminal domain-containing protein</fullName>
    </recommendedName>
</protein>
<name>M9LFU9_PAEPP</name>
<evidence type="ECO:0000259" key="1">
    <source>
        <dbReference type="Pfam" id="PF20155"/>
    </source>
</evidence>
<dbReference type="PANTHER" id="PTHR38812">
    <property type="entry name" value="MU-LIKE PROPHAGE FLUMU PROTEIN GP42"/>
    <property type="match status" value="1"/>
</dbReference>
<keyword evidence="3" id="KW-1185">Reference proteome</keyword>
<comment type="caution">
    <text evidence="2">The sequence shown here is derived from an EMBL/GenBank/DDBJ whole genome shotgun (WGS) entry which is preliminary data.</text>
</comment>
<dbReference type="PANTHER" id="PTHR38812:SF2">
    <property type="entry name" value="MU-LIKE PROPHAGE FLUMU PROTEIN GP42"/>
    <property type="match status" value="1"/>
</dbReference>
<organism evidence="2 3">
    <name type="scientific">Paenibacillus popilliae ATCC 14706</name>
    <dbReference type="NCBI Taxonomy" id="1212764"/>
    <lineage>
        <taxon>Bacteria</taxon>
        <taxon>Bacillati</taxon>
        <taxon>Bacillota</taxon>
        <taxon>Bacilli</taxon>
        <taxon>Bacillales</taxon>
        <taxon>Paenibacillaceae</taxon>
        <taxon>Paenibacillus</taxon>
    </lineage>
</organism>
<sequence length="1236" mass="131294">MAEEVYRIEIPVTVEDHSEPGLSNAEKKVSRFDETVEKTRKRLDGMNRSRWQLAIHAVDRASNVIRQVGSYARRMGSGTYRITVRVLDLATRPLRAIVRGMTSTLGLLGLGAGGIGGIIIPVSLGDDFTQAQIGFETMLNSVDKAQKLMAEVQRFAKDTPFGQKEVIEQAKALLVRGFGAEEIIPMLTRIGDVAAAMGGGSDTIERIVYALGQMRALGRVSAEDMNQLTDAGVQAWKSIAESMGKSVAEVRKLSEQGLLPADQAIQHILKGMGEFDGMMSKTANLTARGLTGQIQDAFSIQILMRWGKGLQSAVIPRLQKVNEWLENNDDKLARWGATLEKTAKEGANWVLRRLENAFEYIQQRYLDNPEFNRLDFAGKIRFIFTDLNNLFMKWWQGTGQAQVEKISGKIGAAIGGGLGGFIMSALGAADPDANLNESPFIQAGATAGRSFLEAFLEAFDAGKIAAKAKDAFLNLQPTWLGGETSSLMGQALALAMDAWLIGKVIKILKGPFKAGRTVNKWLKGGSAAAAATRTTATAAETATRSPWNKRWFSGSKGGAATTAETAAGAPWYQRWFGGSKGATSAPTTAGPAAHLPGNYRPAGKKFWDNIPLDRTYSRDEVVLMKNSGHLQRFNELEKAFGGPTSAPKTSWWKSLFKGGGKGLGLLSQTAGKLALPLSIGLDVANIATASPGAERNRAIGGAVGGWGGFAAGAAGGAAIGSVVPGIGTAVGGLIGGILGGLGGGAIGDWIGSKGEDISQWFKSTLWPSLKDGANATWTWISDTGPKAIAKGVGFAVGYIGETLFNGEWWNEKWSAVEAWSAASWENTKETWNNAVAAIESTIFNGEWWAEKWQGVQDWAASTWESTKDIWNSTRDAINDTLFDGEWWQSQWDNVKSRASSAWESIKGGWGKFWDKVGGAFQEGKEAGQEAASGARAYARGGFVTTPHIGLVGEAGPEAIIPLSAGKRDRGLELWERAGRMLGVRPYAFGGIVGAISAPETRAFKEGKEAGQQVASGARAYARGGFVPPPHIGLVGEAGPEAIIPLSAGKRDRGLELWERVGSMLGVRPYAFGGIVGAISAPETRAFQEGKEAGQEAASGARAYARGGFVTTPHIGLVGEAGPEAIIPLSAGKRDRGLELWERAGRMLGVRPYAFGGIVGAISAPEAPMFSPVAPMAPAGTGAGLTIKLGGIHFSITVESGDGQSVLEAIRKHGDEIADEIAEKIGVRLDESTNNSV</sequence>
<gene>
    <name evidence="2" type="ORF">PPOP_0605</name>
</gene>
<evidence type="ECO:0000313" key="3">
    <source>
        <dbReference type="Proteomes" id="UP000029453"/>
    </source>
</evidence>
<evidence type="ECO:0000313" key="2">
    <source>
        <dbReference type="EMBL" id="GAC41255.1"/>
    </source>
</evidence>
<dbReference type="RefSeq" id="WP_006284554.1">
    <property type="nucleotide sequence ID" value="NZ_BALG01000026.1"/>
</dbReference>
<dbReference type="AlphaFoldDB" id="M9LFU9"/>
<dbReference type="InterPro" id="IPR053058">
    <property type="entry name" value="Mulikevirus_tape_measure"/>
</dbReference>
<dbReference type="Proteomes" id="UP000029453">
    <property type="component" value="Unassembled WGS sequence"/>
</dbReference>
<dbReference type="NCBIfam" id="TIGR02675">
    <property type="entry name" value="tape_meas_nterm"/>
    <property type="match status" value="1"/>
</dbReference>
<dbReference type="EMBL" id="BALG01000026">
    <property type="protein sequence ID" value="GAC41255.1"/>
    <property type="molecule type" value="Genomic_DNA"/>
</dbReference>
<dbReference type="InterPro" id="IPR013491">
    <property type="entry name" value="Tape_meas_N"/>
</dbReference>
<dbReference type="Gene3D" id="1.20.120.20">
    <property type="entry name" value="Apolipoprotein"/>
    <property type="match status" value="1"/>
</dbReference>
<dbReference type="Pfam" id="PF20155">
    <property type="entry name" value="TMP_3"/>
    <property type="match status" value="1"/>
</dbReference>
<accession>M9LFU9</accession>
<feature type="domain" description="Tape measure protein N-terminal" evidence="1">
    <location>
        <begin position="123"/>
        <end position="299"/>
    </location>
</feature>
<proteinExistence type="predicted"/>
<reference evidence="2 3" key="1">
    <citation type="submission" date="2012-10" db="EMBL/GenBank/DDBJ databases">
        <title>Draft Genome Sequence of Paenibacillus popilliae ATCC 14706T.</title>
        <authorList>
            <person name="Iiyama K."/>
            <person name="Mori K."/>
            <person name="Mon H."/>
            <person name="Chieda Y."/>
            <person name="Lee J.M."/>
            <person name="Kusakabe T."/>
            <person name="Tashiro K."/>
            <person name="Asano S."/>
            <person name="Yasunaga-Aoki C."/>
            <person name="Shimizu S."/>
        </authorList>
    </citation>
    <scope>NUCLEOTIDE SEQUENCE [LARGE SCALE GENOMIC DNA]</scope>
    <source>
        <strain evidence="2 3">ATCC 14706</strain>
    </source>
</reference>